<dbReference type="PATRIC" id="fig|279113.9.peg.1738"/>
<reference evidence="1 2" key="1">
    <citation type="submission" date="2015-11" db="EMBL/GenBank/DDBJ databases">
        <title>Exploring the genomic traits of fungus-feeding bacterial genus Collimonas.</title>
        <authorList>
            <person name="Song C."/>
            <person name="Schmidt R."/>
            <person name="de Jager V."/>
            <person name="Krzyzanowska D."/>
            <person name="Jongedijk E."/>
            <person name="Cankar K."/>
            <person name="Beekwilder J."/>
            <person name="van Veen A."/>
            <person name="de Boer W."/>
            <person name="van Veen J.A."/>
            <person name="Garbeva P."/>
        </authorList>
    </citation>
    <scope>NUCLEOTIDE SEQUENCE [LARGE SCALE GENOMIC DNA]</scope>
    <source>
        <strain evidence="1 2">Ter91</strain>
    </source>
</reference>
<proteinExistence type="predicted"/>
<gene>
    <name evidence="1" type="ORF">CPter91_1750</name>
</gene>
<evidence type="ECO:0000313" key="1">
    <source>
        <dbReference type="EMBL" id="AMP04123.1"/>
    </source>
</evidence>
<dbReference type="Proteomes" id="UP000074561">
    <property type="component" value="Chromosome"/>
</dbReference>
<organism evidence="1 2">
    <name type="scientific">Collimonas pratensis</name>
    <dbReference type="NCBI Taxonomy" id="279113"/>
    <lineage>
        <taxon>Bacteria</taxon>
        <taxon>Pseudomonadati</taxon>
        <taxon>Pseudomonadota</taxon>
        <taxon>Betaproteobacteria</taxon>
        <taxon>Burkholderiales</taxon>
        <taxon>Oxalobacteraceae</taxon>
        <taxon>Collimonas</taxon>
    </lineage>
</organism>
<dbReference type="KEGG" id="cpra:CPter91_1750"/>
<dbReference type="AlphaFoldDB" id="A0A127Q265"/>
<protein>
    <submittedName>
        <fullName evidence="1">Uncharacterized protein</fullName>
    </submittedName>
</protein>
<name>A0A127Q265_9BURK</name>
<evidence type="ECO:0000313" key="2">
    <source>
        <dbReference type="Proteomes" id="UP000074561"/>
    </source>
</evidence>
<dbReference type="EMBL" id="CP013234">
    <property type="protein sequence ID" value="AMP04123.1"/>
    <property type="molecule type" value="Genomic_DNA"/>
</dbReference>
<accession>A0A127Q265</accession>
<sequence>MKRRFCDGRHRRLRMLPDESSMYKGQAAVQQEIVSAIDWKIL</sequence>
<dbReference type="STRING" id="279113.CPter91_1750"/>